<evidence type="ECO:0000313" key="3">
    <source>
        <dbReference type="Proteomes" id="UP000323011"/>
    </source>
</evidence>
<name>A0A5A8CC05_CAFRO</name>
<evidence type="ECO:0000256" key="1">
    <source>
        <dbReference type="SAM" id="MobiDB-lite"/>
    </source>
</evidence>
<comment type="caution">
    <text evidence="2">The sequence shown here is derived from an EMBL/GenBank/DDBJ whole genome shotgun (WGS) entry which is preliminary data.</text>
</comment>
<protein>
    <recommendedName>
        <fullName evidence="4">SMP domain-containing protein</fullName>
    </recommendedName>
</protein>
<dbReference type="AlphaFoldDB" id="A0A5A8CC05"/>
<feature type="compositionally biased region" description="Low complexity" evidence="1">
    <location>
        <begin position="115"/>
        <end position="125"/>
    </location>
</feature>
<accession>A0A5A8CC05</accession>
<evidence type="ECO:0008006" key="4">
    <source>
        <dbReference type="Google" id="ProtNLM"/>
    </source>
</evidence>
<keyword evidence="3" id="KW-1185">Reference proteome</keyword>
<organism evidence="2 3">
    <name type="scientific">Cafeteria roenbergensis</name>
    <name type="common">Marine flagellate</name>
    <dbReference type="NCBI Taxonomy" id="33653"/>
    <lineage>
        <taxon>Eukaryota</taxon>
        <taxon>Sar</taxon>
        <taxon>Stramenopiles</taxon>
        <taxon>Bigyra</taxon>
        <taxon>Opalozoa</taxon>
        <taxon>Bicosoecida</taxon>
        <taxon>Cafeteriaceae</taxon>
        <taxon>Cafeteria</taxon>
    </lineage>
</organism>
<feature type="compositionally biased region" description="Basic and acidic residues" evidence="1">
    <location>
        <begin position="128"/>
        <end position="143"/>
    </location>
</feature>
<evidence type="ECO:0000313" key="2">
    <source>
        <dbReference type="EMBL" id="KAA0150227.1"/>
    </source>
</evidence>
<dbReference type="EMBL" id="VLTN01000036">
    <property type="protein sequence ID" value="KAA0150227.1"/>
    <property type="molecule type" value="Genomic_DNA"/>
</dbReference>
<feature type="compositionally biased region" description="Basic and acidic residues" evidence="1">
    <location>
        <begin position="97"/>
        <end position="114"/>
    </location>
</feature>
<gene>
    <name evidence="2" type="ORF">FNF29_05467</name>
</gene>
<reference evidence="2 3" key="1">
    <citation type="submission" date="2019-07" db="EMBL/GenBank/DDBJ databases">
        <title>Genomes of Cafeteria roenbergensis.</title>
        <authorList>
            <person name="Fischer M.G."/>
            <person name="Hackl T."/>
            <person name="Roman M."/>
        </authorList>
    </citation>
    <scope>NUCLEOTIDE SEQUENCE [LARGE SCALE GENOMIC DNA]</scope>
    <source>
        <strain evidence="2 3">BVI</strain>
    </source>
</reference>
<dbReference type="Proteomes" id="UP000323011">
    <property type="component" value="Unassembled WGS sequence"/>
</dbReference>
<feature type="region of interest" description="Disordered" evidence="1">
    <location>
        <begin position="1"/>
        <end position="32"/>
    </location>
</feature>
<sequence>MASTSSPEHDAKMPSPAPTTERAGPHESGAVDRAMIGAGAAAVAAKDVVSAGVQAMGHAIRGSEGEPETDDAGSSGVAVPSRAERTAVIEGAAAAGAEREMVSASKSAHDHMAKAEAASAEAAVADSDEAREACQAKADEEAKAASAKVAQAAGDASRAAAHGGHAQAAAVTG</sequence>
<feature type="compositionally biased region" description="Low complexity" evidence="1">
    <location>
        <begin position="144"/>
        <end position="173"/>
    </location>
</feature>
<feature type="region of interest" description="Disordered" evidence="1">
    <location>
        <begin position="59"/>
        <end position="173"/>
    </location>
</feature>
<proteinExistence type="predicted"/>